<keyword evidence="1" id="KW-0328">Glycosyltransferase</keyword>
<evidence type="ECO:0000313" key="3">
    <source>
        <dbReference type="EMBL" id="ADE38937.1"/>
    </source>
</evidence>
<keyword evidence="2 3" id="KW-0808">Transferase</keyword>
<dbReference type="InterPro" id="IPR002201">
    <property type="entry name" value="Glyco_trans_9"/>
</dbReference>
<dbReference type="Gene3D" id="3.40.50.2000">
    <property type="entry name" value="Glycogen Phosphorylase B"/>
    <property type="match status" value="2"/>
</dbReference>
<dbReference type="AlphaFoldDB" id="D5BRP0"/>
<reference evidence="3 4" key="1">
    <citation type="journal article" date="2010" name="J. Bacteriol.">
        <title>Complete genome sequence of "Candidatus Puniceispirillum marinum" IMCC1322, a representative of the SAR116 clade in the Alphaproteobacteria.</title>
        <authorList>
            <person name="Oh H.M."/>
            <person name="Kwon K.K."/>
            <person name="Kang I."/>
            <person name="Kang S.G."/>
            <person name="Lee J.H."/>
            <person name="Kim S.J."/>
            <person name="Cho J.C."/>
        </authorList>
    </citation>
    <scope>NUCLEOTIDE SEQUENCE [LARGE SCALE GENOMIC DNA]</scope>
    <source>
        <strain evidence="3 4">IMCC1322</strain>
    </source>
</reference>
<dbReference type="SUPFAM" id="SSF53756">
    <property type="entry name" value="UDP-Glycosyltransferase/glycogen phosphorylase"/>
    <property type="match status" value="1"/>
</dbReference>
<dbReference type="Pfam" id="PF01075">
    <property type="entry name" value="Glyco_transf_9"/>
    <property type="match status" value="1"/>
</dbReference>
<dbReference type="GO" id="GO:0005829">
    <property type="term" value="C:cytosol"/>
    <property type="evidence" value="ECO:0007669"/>
    <property type="project" value="TreeGrafter"/>
</dbReference>
<sequence>MTTQKSVLVIKHGALGDLIQGLDAYASVRAGFPDAHIALLTSPAFAPLVGKMPWFDEIIVDQRASFFNLVATVTVARHLRRKWHAIIDMQCSKRTANYHRLFVAASTDWYGTATGCSHPMPDFTGVNNQQRMLTTAKMAGGVNIKADTSWLNADIAQFGLPKRFAVLIAGCSPAKPSKRWPSHHFASLANTLMKQGFAVVLAGTNADREAVDAVRGSASDSIDLAGKTDIPMLAALCSQSSLVVGNDTGPVFLAARTGTPTVMLLGGDTNPDMSAPVGAHCSWIQDVPISNITPDMVIDRLSSMKAL</sequence>
<dbReference type="CDD" id="cd03789">
    <property type="entry name" value="GT9_LPS_heptosyltransferase"/>
    <property type="match status" value="1"/>
</dbReference>
<keyword evidence="4" id="KW-1185">Reference proteome</keyword>
<dbReference type="PANTHER" id="PTHR30160">
    <property type="entry name" value="TETRAACYLDISACCHARIDE 4'-KINASE-RELATED"/>
    <property type="match status" value="1"/>
</dbReference>
<dbReference type="EC" id="2.-.-.-" evidence="3"/>
<dbReference type="Proteomes" id="UP000007460">
    <property type="component" value="Chromosome"/>
</dbReference>
<dbReference type="EMBL" id="CP001751">
    <property type="protein sequence ID" value="ADE38937.1"/>
    <property type="molecule type" value="Genomic_DNA"/>
</dbReference>
<evidence type="ECO:0000313" key="4">
    <source>
        <dbReference type="Proteomes" id="UP000007460"/>
    </source>
</evidence>
<organism evidence="3 4">
    <name type="scientific">Puniceispirillum marinum (strain IMCC1322)</name>
    <dbReference type="NCBI Taxonomy" id="488538"/>
    <lineage>
        <taxon>Bacteria</taxon>
        <taxon>Pseudomonadati</taxon>
        <taxon>Pseudomonadota</taxon>
        <taxon>Alphaproteobacteria</taxon>
        <taxon>Candidatus Puniceispirillales</taxon>
        <taxon>Candidatus Puniceispirillaceae</taxon>
        <taxon>Candidatus Puniceispirillum</taxon>
    </lineage>
</organism>
<evidence type="ECO:0000256" key="2">
    <source>
        <dbReference type="ARBA" id="ARBA00022679"/>
    </source>
</evidence>
<name>D5BRP0_PUNMI</name>
<dbReference type="STRING" id="488538.SAR116_0694"/>
<dbReference type="GO" id="GO:0008713">
    <property type="term" value="F:ADP-heptose-lipopolysaccharide heptosyltransferase activity"/>
    <property type="evidence" value="ECO:0007669"/>
    <property type="project" value="TreeGrafter"/>
</dbReference>
<evidence type="ECO:0000256" key="1">
    <source>
        <dbReference type="ARBA" id="ARBA00022676"/>
    </source>
</evidence>
<dbReference type="CAZy" id="GT9">
    <property type="family name" value="Glycosyltransferase Family 9"/>
</dbReference>
<dbReference type="eggNOG" id="COG0859">
    <property type="taxonomic scope" value="Bacteria"/>
</dbReference>
<accession>D5BRP0</accession>
<gene>
    <name evidence="3" type="ordered locus">SAR116_0694</name>
</gene>
<dbReference type="HOGENOM" id="CLU_038371_0_2_5"/>
<dbReference type="GO" id="GO:0009244">
    <property type="term" value="P:lipopolysaccharide core region biosynthetic process"/>
    <property type="evidence" value="ECO:0007669"/>
    <property type="project" value="TreeGrafter"/>
</dbReference>
<dbReference type="RefSeq" id="WP_013045566.1">
    <property type="nucleotide sequence ID" value="NC_014010.1"/>
</dbReference>
<dbReference type="InterPro" id="IPR051199">
    <property type="entry name" value="LPS_LOS_Heptosyltrfase"/>
</dbReference>
<protein>
    <submittedName>
        <fullName evidence="3">ADP-heptose--LPS heptosyltransferase</fullName>
        <ecNumber evidence="3">2.-.-.-</ecNumber>
    </submittedName>
</protein>
<dbReference type="KEGG" id="apb:SAR116_0694"/>
<proteinExistence type="predicted"/>